<name>A0A398CMW6_9BACL</name>
<reference evidence="1 2" key="1">
    <citation type="submission" date="2018-09" db="EMBL/GenBank/DDBJ databases">
        <title>Cohnella cavernae sp. nov., isolated from a karst cave.</title>
        <authorList>
            <person name="Zhu H."/>
        </authorList>
    </citation>
    <scope>NUCLEOTIDE SEQUENCE [LARGE SCALE GENOMIC DNA]</scope>
    <source>
        <strain evidence="1 2">K2E09-144</strain>
    </source>
</reference>
<dbReference type="AlphaFoldDB" id="A0A398CMW6"/>
<dbReference type="Proteomes" id="UP000266340">
    <property type="component" value="Unassembled WGS sequence"/>
</dbReference>
<accession>A0A398CMW6</accession>
<keyword evidence="2" id="KW-1185">Reference proteome</keyword>
<evidence type="ECO:0000313" key="1">
    <source>
        <dbReference type="EMBL" id="RIE03580.1"/>
    </source>
</evidence>
<evidence type="ECO:0000313" key="2">
    <source>
        <dbReference type="Proteomes" id="UP000266340"/>
    </source>
</evidence>
<protein>
    <submittedName>
        <fullName evidence="1">Uncharacterized protein</fullName>
    </submittedName>
</protein>
<proteinExistence type="predicted"/>
<organism evidence="1 2">
    <name type="scientific">Cohnella faecalis</name>
    <dbReference type="NCBI Taxonomy" id="2315694"/>
    <lineage>
        <taxon>Bacteria</taxon>
        <taxon>Bacillati</taxon>
        <taxon>Bacillota</taxon>
        <taxon>Bacilli</taxon>
        <taxon>Bacillales</taxon>
        <taxon>Paenibacillaceae</taxon>
        <taxon>Cohnella</taxon>
    </lineage>
</organism>
<gene>
    <name evidence="1" type="ORF">D3H35_11125</name>
</gene>
<dbReference type="EMBL" id="QXJM01000036">
    <property type="protein sequence ID" value="RIE03580.1"/>
    <property type="molecule type" value="Genomic_DNA"/>
</dbReference>
<sequence length="64" mass="6998">MWKLNSHASAGYVSGMRVWKLNSRASNGYVSGKKGQRSAKGRLPVVVVYFVSIQTDDAVSFFAS</sequence>
<comment type="caution">
    <text evidence="1">The sequence shown here is derived from an EMBL/GenBank/DDBJ whole genome shotgun (WGS) entry which is preliminary data.</text>
</comment>